<dbReference type="Proteomes" id="UP001580928">
    <property type="component" value="Unassembled WGS sequence"/>
</dbReference>
<comment type="caution">
    <text evidence="1">The sequence shown here is derived from an EMBL/GenBank/DDBJ whole genome shotgun (WGS) entry which is preliminary data.</text>
</comment>
<dbReference type="Pfam" id="PF13650">
    <property type="entry name" value="Asp_protease_2"/>
    <property type="match status" value="1"/>
</dbReference>
<sequence>MTEIPLILLNLQNEGFHLLVDIIVFGKSFRAVLDTGASKTVFDKTTVENHIDPDLLKLSDQLSTGLGTNTMESYTLSIPDFQIGELHLKNYEVAALDLSTINIAYQQLEMEPVLGVVGGDLLHEYGAIIDYKKNALRLDLPD</sequence>
<protein>
    <submittedName>
        <fullName evidence="1">Retropepsin-like aspartic protease</fullName>
        <ecNumber evidence="1">3.4.23.-</ecNumber>
    </submittedName>
</protein>
<evidence type="ECO:0000313" key="2">
    <source>
        <dbReference type="Proteomes" id="UP001580928"/>
    </source>
</evidence>
<dbReference type="EMBL" id="JBBVGT010000002">
    <property type="protein sequence ID" value="MFB5946301.1"/>
    <property type="molecule type" value="Genomic_DNA"/>
</dbReference>
<name>A0ABV5CFG1_9SPHI</name>
<accession>A0ABV5CFG1</accession>
<dbReference type="Gene3D" id="2.40.70.10">
    <property type="entry name" value="Acid Proteases"/>
    <property type="match status" value="1"/>
</dbReference>
<dbReference type="InterPro" id="IPR001969">
    <property type="entry name" value="Aspartic_peptidase_AS"/>
</dbReference>
<dbReference type="EC" id="3.4.23.-" evidence="1"/>
<keyword evidence="1" id="KW-0378">Hydrolase</keyword>
<dbReference type="InterPro" id="IPR021109">
    <property type="entry name" value="Peptidase_aspartic_dom_sf"/>
</dbReference>
<gene>
    <name evidence="1" type="ORF">WKR92_10690</name>
</gene>
<evidence type="ECO:0000313" key="1">
    <source>
        <dbReference type="EMBL" id="MFB5946301.1"/>
    </source>
</evidence>
<dbReference type="SUPFAM" id="SSF50630">
    <property type="entry name" value="Acid proteases"/>
    <property type="match status" value="1"/>
</dbReference>
<proteinExistence type="predicted"/>
<reference evidence="1 2" key="1">
    <citation type="submission" date="2024-04" db="EMBL/GenBank/DDBJ databases">
        <title>Albibacterium profundi sp. nov., isolated from sediment of the Challenger Deep of Mariana Trench.</title>
        <authorList>
            <person name="Wang Y."/>
        </authorList>
    </citation>
    <scope>NUCLEOTIDE SEQUENCE [LARGE SCALE GENOMIC DNA]</scope>
    <source>
        <strain evidence="1 2">RHL897</strain>
    </source>
</reference>
<dbReference type="RefSeq" id="WP_375557828.1">
    <property type="nucleotide sequence ID" value="NZ_JBBVGT010000002.1"/>
</dbReference>
<dbReference type="PROSITE" id="PS00141">
    <property type="entry name" value="ASP_PROTEASE"/>
    <property type="match status" value="1"/>
</dbReference>
<keyword evidence="2" id="KW-1185">Reference proteome</keyword>
<organism evidence="1 2">
    <name type="scientific">Albibacterium profundi</name>
    <dbReference type="NCBI Taxonomy" id="3134906"/>
    <lineage>
        <taxon>Bacteria</taxon>
        <taxon>Pseudomonadati</taxon>
        <taxon>Bacteroidota</taxon>
        <taxon>Sphingobacteriia</taxon>
        <taxon>Sphingobacteriales</taxon>
        <taxon>Sphingobacteriaceae</taxon>
        <taxon>Albibacterium</taxon>
    </lineage>
</organism>
<dbReference type="GO" id="GO:0016787">
    <property type="term" value="F:hydrolase activity"/>
    <property type="evidence" value="ECO:0007669"/>
    <property type="project" value="UniProtKB-KW"/>
</dbReference>